<dbReference type="PROSITE" id="PS50835">
    <property type="entry name" value="IG_LIKE"/>
    <property type="match status" value="1"/>
</dbReference>
<evidence type="ECO:0000313" key="5">
    <source>
        <dbReference type="Proteomes" id="UP000646548"/>
    </source>
</evidence>
<organism evidence="4 5">
    <name type="scientific">Oryzias melastigma</name>
    <name type="common">Marine medaka</name>
    <dbReference type="NCBI Taxonomy" id="30732"/>
    <lineage>
        <taxon>Eukaryota</taxon>
        <taxon>Metazoa</taxon>
        <taxon>Chordata</taxon>
        <taxon>Craniata</taxon>
        <taxon>Vertebrata</taxon>
        <taxon>Euteleostomi</taxon>
        <taxon>Actinopterygii</taxon>
        <taxon>Neopterygii</taxon>
        <taxon>Teleostei</taxon>
        <taxon>Neoteleostei</taxon>
        <taxon>Acanthomorphata</taxon>
        <taxon>Ovalentaria</taxon>
        <taxon>Atherinomorphae</taxon>
        <taxon>Beloniformes</taxon>
        <taxon>Adrianichthyidae</taxon>
        <taxon>Oryziinae</taxon>
        <taxon>Oryzias</taxon>
    </lineage>
</organism>
<dbReference type="InterPro" id="IPR045791">
    <property type="entry name" value="Sema4F_C"/>
</dbReference>
<dbReference type="InterPro" id="IPR013783">
    <property type="entry name" value="Ig-like_fold"/>
</dbReference>
<evidence type="ECO:0000313" key="4">
    <source>
        <dbReference type="EMBL" id="KAF6737606.1"/>
    </source>
</evidence>
<dbReference type="Proteomes" id="UP000646548">
    <property type="component" value="Unassembled WGS sequence"/>
</dbReference>
<dbReference type="InterPro" id="IPR036179">
    <property type="entry name" value="Ig-like_dom_sf"/>
</dbReference>
<dbReference type="EMBL" id="WKFB01000054">
    <property type="protein sequence ID" value="KAF6737606.1"/>
    <property type="molecule type" value="Genomic_DNA"/>
</dbReference>
<name>A0A834L0T1_ORYME</name>
<sequence length="354" mass="38881">MNLFLLRFTERPMTLIFPEDHLHVQVEHFQLQTSVSTCTVGWAQAAVLIRLEVCGFSFRSSFEPTGFLSLSSGFKTLRTESSRWNVLKKDLKSEVTLTAMNRVSSRFTVLKVTPPVSTDVSVSLNQAVRLQCEKPSSLAVLSWTSPQRKFLPETLFIRSPDGGLSFLASAQTLGTYSCEAEEAGHREVVVSYRVLETFTPRSIVPQPGEDFEDISTETAVPEDSVNTPDPPVLETPSAEDPGKPAATTKAGPDVPTKPAYKTSSSTSRTENQISMDVPRREKSFYGELVVVSLLLAASVCVMAVGAFVVWRQKKTGLHSDHLLMGEDSSKTHTIMEICSLESTKEAASELKNGE</sequence>
<reference evidence="4" key="1">
    <citation type="journal article" name="BMC Genomics">
        <title>Long-read sequencing and de novo genome assembly of marine medaka (Oryzias melastigma).</title>
        <authorList>
            <person name="Liang P."/>
            <person name="Saqib H.S.A."/>
            <person name="Ni X."/>
            <person name="Shen Y."/>
        </authorList>
    </citation>
    <scope>NUCLEOTIDE SEQUENCE</scope>
    <source>
        <strain evidence="4">Bigg-433</strain>
    </source>
</reference>
<comment type="caution">
    <text evidence="4">The sequence shown here is derived from an EMBL/GenBank/DDBJ whole genome shotgun (WGS) entry which is preliminary data.</text>
</comment>
<evidence type="ECO:0000256" key="2">
    <source>
        <dbReference type="SAM" id="Phobius"/>
    </source>
</evidence>
<keyword evidence="2" id="KW-0812">Transmembrane</keyword>
<proteinExistence type="predicted"/>
<gene>
    <name evidence="4" type="ORF">FQA47_012470</name>
</gene>
<dbReference type="InterPro" id="IPR007110">
    <property type="entry name" value="Ig-like_dom"/>
</dbReference>
<feature type="transmembrane region" description="Helical" evidence="2">
    <location>
        <begin position="288"/>
        <end position="310"/>
    </location>
</feature>
<dbReference type="AlphaFoldDB" id="A0A834L0T1"/>
<keyword evidence="2" id="KW-0472">Membrane</keyword>
<protein>
    <recommendedName>
        <fullName evidence="3">Ig-like domain-containing protein</fullName>
    </recommendedName>
</protein>
<keyword evidence="2" id="KW-1133">Transmembrane helix</keyword>
<feature type="domain" description="Ig-like" evidence="3">
    <location>
        <begin position="114"/>
        <end position="191"/>
    </location>
</feature>
<dbReference type="Gene3D" id="2.60.40.10">
    <property type="entry name" value="Immunoglobulins"/>
    <property type="match status" value="1"/>
</dbReference>
<feature type="compositionally biased region" description="Polar residues" evidence="1">
    <location>
        <begin position="261"/>
        <end position="274"/>
    </location>
</feature>
<feature type="region of interest" description="Disordered" evidence="1">
    <location>
        <begin position="218"/>
        <end position="274"/>
    </location>
</feature>
<evidence type="ECO:0000256" key="1">
    <source>
        <dbReference type="SAM" id="MobiDB-lite"/>
    </source>
</evidence>
<accession>A0A834L0T1</accession>
<dbReference type="Pfam" id="PF19428">
    <property type="entry name" value="Sema4F_C"/>
    <property type="match status" value="1"/>
</dbReference>
<dbReference type="SUPFAM" id="SSF48726">
    <property type="entry name" value="Immunoglobulin"/>
    <property type="match status" value="1"/>
</dbReference>
<evidence type="ECO:0000259" key="3">
    <source>
        <dbReference type="PROSITE" id="PS50835"/>
    </source>
</evidence>